<comment type="subcellular location">
    <subcellularLocation>
        <location evidence="1">Cell membrane</location>
        <topology evidence="1">Multi-pass membrane protein</topology>
    </subcellularLocation>
</comment>
<keyword evidence="3 6" id="KW-0812">Transmembrane</keyword>
<sequence length="422" mass="46541">MKTKRTLAKQSLFYAVANGVEAMVPFLLAPLLTRMLAPAEYGIWVLFVTYATFLRPFIGLTVQDAIRMRFYDFDEGQLDRFVRTAFFIMTAVMVTGAGLAYVFRDFLAVMTQFPAVWMVSIVVAAFLFEAFYTALALHQFHGRRMMFLYTQIIQAALSLVFILAFLLAGWGWQGVILGRMASLALSVVISLGMLGYRPTGFLRLPERSFYRNIAGFGVLYVPSGMVIMAMAMIDKVAAAHFLGVAASALYGVAALFASAYWVVNNSFLLAWTPWLFRRLKTDEPGRLTEVLSVSGLYFVTATLAAGAIYALSIWVAPVLLGEAFHEAIPLTKYIMLAILLQGFFMHNMKFLHQEKAIVVMSVCSLLAIVMNLWLTILWAPEGGVRGIMLATAVSFGATFILSGILVLAHLAGSNNTGAKQVV</sequence>
<feature type="transmembrane region" description="Helical" evidence="6">
    <location>
        <begin position="386"/>
        <end position="410"/>
    </location>
</feature>
<feature type="transmembrane region" description="Helical" evidence="6">
    <location>
        <begin position="147"/>
        <end position="170"/>
    </location>
</feature>
<evidence type="ECO:0000256" key="4">
    <source>
        <dbReference type="ARBA" id="ARBA00022989"/>
    </source>
</evidence>
<evidence type="ECO:0000256" key="6">
    <source>
        <dbReference type="SAM" id="Phobius"/>
    </source>
</evidence>
<reference evidence="7 8" key="2">
    <citation type="submission" date="2020-03" db="EMBL/GenBank/DDBJ databases">
        <title>Kangsaoukella pontilimi gen. nov., sp. nov., a new member of the family Rhodobacteraceae isolated from a tidal mudflat.</title>
        <authorList>
            <person name="Kim I.S."/>
        </authorList>
    </citation>
    <scope>NUCLEOTIDE SEQUENCE [LARGE SCALE GENOMIC DNA]</scope>
    <source>
        <strain evidence="7 8">GH1-50</strain>
    </source>
</reference>
<dbReference type="EMBL" id="WUPT01000003">
    <property type="protein sequence ID" value="MXQ09367.1"/>
    <property type="molecule type" value="Genomic_DNA"/>
</dbReference>
<dbReference type="Proteomes" id="UP000480350">
    <property type="component" value="Unassembled WGS sequence"/>
</dbReference>
<accession>A0A7C9IIL2</accession>
<proteinExistence type="predicted"/>
<dbReference type="AlphaFoldDB" id="A0A7C9IIL2"/>
<dbReference type="InterPro" id="IPR002797">
    <property type="entry name" value="Polysacc_synth"/>
</dbReference>
<feature type="transmembrane region" description="Helical" evidence="6">
    <location>
        <begin position="208"/>
        <end position="233"/>
    </location>
</feature>
<protein>
    <submittedName>
        <fullName evidence="7">Oligosaccharide flippase family protein</fullName>
    </submittedName>
</protein>
<dbReference type="PANTHER" id="PTHR30250">
    <property type="entry name" value="PST FAMILY PREDICTED COLANIC ACID TRANSPORTER"/>
    <property type="match status" value="1"/>
</dbReference>
<keyword evidence="5 6" id="KW-0472">Membrane</keyword>
<dbReference type="Pfam" id="PF01943">
    <property type="entry name" value="Polysacc_synt"/>
    <property type="match status" value="1"/>
</dbReference>
<feature type="transmembrane region" description="Helical" evidence="6">
    <location>
        <begin position="357"/>
        <end position="380"/>
    </location>
</feature>
<comment type="caution">
    <text evidence="7">The sequence shown here is derived from an EMBL/GenBank/DDBJ whole genome shotgun (WGS) entry which is preliminary data.</text>
</comment>
<feature type="transmembrane region" description="Helical" evidence="6">
    <location>
        <begin position="176"/>
        <end position="196"/>
    </location>
</feature>
<feature type="transmembrane region" description="Helical" evidence="6">
    <location>
        <begin position="81"/>
        <end position="103"/>
    </location>
</feature>
<keyword evidence="4 6" id="KW-1133">Transmembrane helix</keyword>
<evidence type="ECO:0000313" key="8">
    <source>
        <dbReference type="Proteomes" id="UP000480350"/>
    </source>
</evidence>
<feature type="transmembrane region" description="Helical" evidence="6">
    <location>
        <begin position="290"/>
        <end position="315"/>
    </location>
</feature>
<dbReference type="PANTHER" id="PTHR30250:SF11">
    <property type="entry name" value="O-ANTIGEN TRANSPORTER-RELATED"/>
    <property type="match status" value="1"/>
</dbReference>
<organism evidence="7 8">
    <name type="scientific">Kangsaoukella pontilimi</name>
    <dbReference type="NCBI Taxonomy" id="2691042"/>
    <lineage>
        <taxon>Bacteria</taxon>
        <taxon>Pseudomonadati</taxon>
        <taxon>Pseudomonadota</taxon>
        <taxon>Alphaproteobacteria</taxon>
        <taxon>Rhodobacterales</taxon>
        <taxon>Paracoccaceae</taxon>
        <taxon>Kangsaoukella</taxon>
    </lineage>
</organism>
<feature type="transmembrane region" description="Helical" evidence="6">
    <location>
        <begin position="41"/>
        <end position="60"/>
    </location>
</feature>
<keyword evidence="2" id="KW-1003">Cell membrane</keyword>
<dbReference type="InterPro" id="IPR050833">
    <property type="entry name" value="Poly_Biosynth_Transport"/>
</dbReference>
<evidence type="ECO:0000256" key="5">
    <source>
        <dbReference type="ARBA" id="ARBA00023136"/>
    </source>
</evidence>
<dbReference type="RefSeq" id="WP_160765296.1">
    <property type="nucleotide sequence ID" value="NZ_WUPT01000003.1"/>
</dbReference>
<evidence type="ECO:0000256" key="1">
    <source>
        <dbReference type="ARBA" id="ARBA00004651"/>
    </source>
</evidence>
<feature type="transmembrane region" description="Helical" evidence="6">
    <location>
        <begin position="327"/>
        <end position="345"/>
    </location>
</feature>
<reference evidence="7 8" key="1">
    <citation type="submission" date="2019-12" db="EMBL/GenBank/DDBJ databases">
        <authorList>
            <person name="Lee S.D."/>
        </authorList>
    </citation>
    <scope>NUCLEOTIDE SEQUENCE [LARGE SCALE GENOMIC DNA]</scope>
    <source>
        <strain evidence="7 8">GH1-50</strain>
    </source>
</reference>
<name>A0A7C9IIL2_9RHOB</name>
<dbReference type="GO" id="GO:0005886">
    <property type="term" value="C:plasma membrane"/>
    <property type="evidence" value="ECO:0007669"/>
    <property type="project" value="UniProtKB-SubCell"/>
</dbReference>
<feature type="transmembrane region" description="Helical" evidence="6">
    <location>
        <begin position="12"/>
        <end position="29"/>
    </location>
</feature>
<evidence type="ECO:0000313" key="7">
    <source>
        <dbReference type="EMBL" id="MXQ09367.1"/>
    </source>
</evidence>
<evidence type="ECO:0000256" key="2">
    <source>
        <dbReference type="ARBA" id="ARBA00022475"/>
    </source>
</evidence>
<evidence type="ECO:0000256" key="3">
    <source>
        <dbReference type="ARBA" id="ARBA00022692"/>
    </source>
</evidence>
<feature type="transmembrane region" description="Helical" evidence="6">
    <location>
        <begin position="239"/>
        <end position="269"/>
    </location>
</feature>
<gene>
    <name evidence="7" type="ORF">GQ651_16090</name>
</gene>
<feature type="transmembrane region" description="Helical" evidence="6">
    <location>
        <begin position="115"/>
        <end position="135"/>
    </location>
</feature>
<keyword evidence="8" id="KW-1185">Reference proteome</keyword>